<comment type="caution">
    <text evidence="1">The sequence shown here is derived from an EMBL/GenBank/DDBJ whole genome shotgun (WGS) entry which is preliminary data.</text>
</comment>
<protein>
    <submittedName>
        <fullName evidence="1">Uncharacterized protein</fullName>
    </submittedName>
</protein>
<dbReference type="Proteomes" id="UP000077275">
    <property type="component" value="Unassembled WGS sequence"/>
</dbReference>
<dbReference type="EMBL" id="LWMW01000093">
    <property type="protein sequence ID" value="KZX16373.1"/>
    <property type="molecule type" value="Genomic_DNA"/>
</dbReference>
<evidence type="ECO:0000313" key="1">
    <source>
        <dbReference type="EMBL" id="KZX16373.1"/>
    </source>
</evidence>
<accession>A0A166E807</accession>
<dbReference type="AlphaFoldDB" id="A0A166E807"/>
<evidence type="ECO:0000313" key="2">
    <source>
        <dbReference type="Proteomes" id="UP000077275"/>
    </source>
</evidence>
<sequence length="38" mass="4528">MFLGFLKLEFQTIRNFGFLMKGSLVKDEEGDFLWKNDL</sequence>
<organism evidence="1 2">
    <name type="scientific">Methanobrevibacter cuticularis</name>
    <dbReference type="NCBI Taxonomy" id="47311"/>
    <lineage>
        <taxon>Archaea</taxon>
        <taxon>Methanobacteriati</taxon>
        <taxon>Methanobacteriota</taxon>
        <taxon>Methanomada group</taxon>
        <taxon>Methanobacteria</taxon>
        <taxon>Methanobacteriales</taxon>
        <taxon>Methanobacteriaceae</taxon>
        <taxon>Methanobrevibacter</taxon>
    </lineage>
</organism>
<proteinExistence type="predicted"/>
<gene>
    <name evidence="1" type="ORF">MBCUT_08650</name>
</gene>
<dbReference type="PATRIC" id="fig|47311.3.peg.954"/>
<name>A0A166E807_9EURY</name>
<reference evidence="1 2" key="1">
    <citation type="submission" date="2016-04" db="EMBL/GenBank/DDBJ databases">
        <title>Genome sequence of Methanobrevibacter cuticularis DSM 11139.</title>
        <authorList>
            <person name="Poehlein A."/>
            <person name="Seedorf H."/>
            <person name="Daniel R."/>
        </authorList>
    </citation>
    <scope>NUCLEOTIDE SEQUENCE [LARGE SCALE GENOMIC DNA]</scope>
    <source>
        <strain evidence="1 2">DSM 11139</strain>
    </source>
</reference>
<keyword evidence="2" id="KW-1185">Reference proteome</keyword>